<keyword evidence="1" id="KW-0479">Metal-binding</keyword>
<dbReference type="AlphaFoldDB" id="A0AAE3TFL7"/>
<gene>
    <name evidence="8" type="ORF">OD816_000403</name>
</gene>
<dbReference type="InterPro" id="IPR003814">
    <property type="entry name" value="FmdEsu_dom"/>
</dbReference>
<feature type="domain" description="Formylmethanofuran dehydrogenase subunit E" evidence="7">
    <location>
        <begin position="14"/>
        <end position="150"/>
    </location>
</feature>
<dbReference type="GO" id="GO:0005525">
    <property type="term" value="F:GTP binding"/>
    <property type="evidence" value="ECO:0007669"/>
    <property type="project" value="UniProtKB-KW"/>
</dbReference>
<evidence type="ECO:0000313" key="8">
    <source>
        <dbReference type="EMBL" id="MDF2953158.1"/>
    </source>
</evidence>
<evidence type="ECO:0000313" key="9">
    <source>
        <dbReference type="Proteomes" id="UP001144110"/>
    </source>
</evidence>
<evidence type="ECO:0000256" key="1">
    <source>
        <dbReference type="ARBA" id="ARBA00022723"/>
    </source>
</evidence>
<dbReference type="InterPro" id="IPR053194">
    <property type="entry name" value="tRNA_methyltr_O"/>
</dbReference>
<dbReference type="Gene3D" id="1.10.3320.10">
    <property type="entry name" value="pa2218 like domain"/>
    <property type="match status" value="1"/>
</dbReference>
<dbReference type="PANTHER" id="PTHR39418:SF1">
    <property type="entry name" value="DEHYDROGENASE"/>
    <property type="match status" value="1"/>
</dbReference>
<dbReference type="SUPFAM" id="SSF143555">
    <property type="entry name" value="FwdE-like"/>
    <property type="match status" value="1"/>
</dbReference>
<dbReference type="Pfam" id="PF02663">
    <property type="entry name" value="FmdE"/>
    <property type="match status" value="1"/>
</dbReference>
<dbReference type="PANTHER" id="PTHR39418">
    <property type="entry name" value="DEHYDROGENASE-RELATED"/>
    <property type="match status" value="1"/>
</dbReference>
<organism evidence="8 9">
    <name type="scientific">Candidatus Thermodesulfobacterium syntrophicum</name>
    <dbReference type="NCBI Taxonomy" id="3060442"/>
    <lineage>
        <taxon>Bacteria</taxon>
        <taxon>Pseudomonadati</taxon>
        <taxon>Thermodesulfobacteriota</taxon>
        <taxon>Thermodesulfobacteria</taxon>
        <taxon>Thermodesulfobacteriales</taxon>
        <taxon>Thermodesulfobacteriaceae</taxon>
        <taxon>Thermodesulfobacterium</taxon>
    </lineage>
</organism>
<dbReference type="EMBL" id="JAPHEG010000001">
    <property type="protein sequence ID" value="MDF2953158.1"/>
    <property type="molecule type" value="Genomic_DNA"/>
</dbReference>
<evidence type="ECO:0000259" key="7">
    <source>
        <dbReference type="Pfam" id="PF02663"/>
    </source>
</evidence>
<sequence>MEIKKDLLKMLFDFHGHKCWASALGLRAGLIALRELKTQRTGTRSLYCLIEVGHAHGAVCFADGVQVATGCSIGKGNLIKTLKGKLAFTLIDIKNWKEIRIAYNGKLKDKIANTAFMKKRAAGIPPTEIPDEEAMEAINIVLEAPEDEIFFISPVKDTNFEPPEEILGSTICDICGEWVSIPYVRILGEKKVCIDCAGYTEGFER</sequence>
<keyword evidence="3" id="KW-0863">Zinc-finger</keyword>
<dbReference type="InterPro" id="IPR000962">
    <property type="entry name" value="Znf_DskA_TraR"/>
</dbReference>
<dbReference type="GO" id="GO:0008270">
    <property type="term" value="F:zinc ion binding"/>
    <property type="evidence" value="ECO:0007669"/>
    <property type="project" value="UniProtKB-KW"/>
</dbReference>
<dbReference type="InterPro" id="IPR023288">
    <property type="entry name" value="Pa2218-like_dom_sf"/>
</dbReference>
<evidence type="ECO:0000256" key="3">
    <source>
        <dbReference type="ARBA" id="ARBA00022771"/>
    </source>
</evidence>
<proteinExistence type="predicted"/>
<reference evidence="8" key="1">
    <citation type="submission" date="2022-11" db="EMBL/GenBank/DDBJ databases">
        <title>Candidatus Alkanophaga archaea from heated hydrothermal vent sediment oxidize petroleum alkanes.</title>
        <authorList>
            <person name="Zehnle H."/>
            <person name="Laso-Perez R."/>
            <person name="Lipp J."/>
            <person name="Teske A."/>
            <person name="Wegener G."/>
        </authorList>
    </citation>
    <scope>NUCLEOTIDE SEQUENCE</scope>
    <source>
        <strain evidence="8">MCA70</strain>
    </source>
</reference>
<comment type="caution">
    <text evidence="8">The sequence shown here is derived from an EMBL/GenBank/DDBJ whole genome shotgun (WGS) entry which is preliminary data.</text>
</comment>
<name>A0AAE3TFL7_9BACT</name>
<feature type="domain" description="Zinc finger DksA/TraR C4-type" evidence="6">
    <location>
        <begin position="167"/>
        <end position="201"/>
    </location>
</feature>
<keyword evidence="2" id="KW-0547">Nucleotide-binding</keyword>
<dbReference type="InterPro" id="IPR037103">
    <property type="entry name" value="Tubulin/FtsZ-like_C"/>
</dbReference>
<evidence type="ECO:0000256" key="5">
    <source>
        <dbReference type="ARBA" id="ARBA00023134"/>
    </source>
</evidence>
<keyword evidence="5" id="KW-0342">GTP-binding</keyword>
<keyword evidence="4" id="KW-0862">Zinc</keyword>
<protein>
    <submittedName>
        <fullName evidence="8">Formylmethanofuran dehydrogenase subunit E</fullName>
    </submittedName>
</protein>
<evidence type="ECO:0000259" key="6">
    <source>
        <dbReference type="Pfam" id="PF01258"/>
    </source>
</evidence>
<accession>A0AAE3TFL7</accession>
<evidence type="ECO:0000256" key="2">
    <source>
        <dbReference type="ARBA" id="ARBA00022741"/>
    </source>
</evidence>
<dbReference type="Gene3D" id="3.30.1330.20">
    <property type="entry name" value="Tubulin/FtsZ, C-terminal domain"/>
    <property type="match status" value="1"/>
</dbReference>
<dbReference type="Pfam" id="PF01258">
    <property type="entry name" value="zf-dskA_traR"/>
    <property type="match status" value="1"/>
</dbReference>
<dbReference type="Proteomes" id="UP001144110">
    <property type="component" value="Unassembled WGS sequence"/>
</dbReference>
<evidence type="ECO:0000256" key="4">
    <source>
        <dbReference type="ARBA" id="ARBA00022833"/>
    </source>
</evidence>